<evidence type="ECO:0000256" key="5">
    <source>
        <dbReference type="ARBA" id="ARBA00023136"/>
    </source>
</evidence>
<protein>
    <submittedName>
        <fullName evidence="8">Membrane spanning 4-domains A14</fullName>
    </submittedName>
</protein>
<name>I3LD34_PIG</name>
<evidence type="ECO:0000256" key="3">
    <source>
        <dbReference type="ARBA" id="ARBA00022692"/>
    </source>
</evidence>
<keyword evidence="9" id="KW-1185">Reference proteome</keyword>
<sequence>MESSEEEVKRSTQVITIQPNETVLTAFPYGPHTSLLDVLKGEPRVLGVIQILLALIIAGIGAIFAFNYLNFAQRFPLVFFIGYPFWGAFTFIIAGYFTGSNGDRKCLGQGVTSMNAISSLVAAAGILFTIISYRYQHKYCQAPSLEGTCAISRVLYSGILSVLLIISIVELSISVTVVSFRSNCLTRSDEIVFFLPSDIAQDRELSATEENAIIQFEVQEESTSDVSTTNIQPVFFGGYIFFKLRVTKNSLAFQHAGRRGSISYCTASLSESGEQQKYLLEPLSLYDREPESKTLPPVFEKKSSEITTDTEQLSDEDLQAVTAQFTRKKIQLQQDKPLPTKVSPSYPVKIIPYLPPQALPSQALPEQALLSETPTSHVTKSNVLKSKDTPSQHIPSKNTQSQATTDKYLPSLDMHSQDTSFQRQVLPLKALPFEAPKLLDVHSSNTQHLDQQSLDLKLQNIQSQEHKSMHLLYQDIQSEVKLLTEEWKSEVELYSKRSSKQHFQYQESKGRQSLKQKSLDLQIQDQQAPRRKSLDKHIKDRLSPHSHYVDKQVQTSPQFPYQQTEDLQAQEEKPPQQVSQDLQFQIQKYHDWQSPDWKIQNWQTSGQQSQNWRTQDWKNKEWKTQEWQFEMQHSQNWESQAWQTRDQLVKESRNQRALFQETQTVHAVIPPHLDEQSQDIPHQDSQYQDKDQLDLQSTGIQKEDLEKDAMQIRDVKPEDTSCGSQSPSDLQSQDTKPDLKCPSYQRLIQDLQSTGIQKDDLKTDAMHTGDINPQDMNFGSQAPSDLQSEDKKPHAKCSSNQSSVQEPQSMGIQKENRETEAKQTGDKNPEGMSCGSQTPSDIQSGDMKPDFKCSSYQSSVQDAYFTYMSNIYSEQDVQQNTSTCSTAYKDVTSTTYDPKERQQSED</sequence>
<evidence type="ECO:0000256" key="1">
    <source>
        <dbReference type="ARBA" id="ARBA00004141"/>
    </source>
</evidence>
<feature type="region of interest" description="Disordered" evidence="6">
    <location>
        <begin position="887"/>
        <end position="906"/>
    </location>
</feature>
<evidence type="ECO:0000256" key="4">
    <source>
        <dbReference type="ARBA" id="ARBA00022989"/>
    </source>
</evidence>
<keyword evidence="5 7" id="KW-0472">Membrane</keyword>
<feature type="compositionally biased region" description="Polar residues" evidence="6">
    <location>
        <begin position="501"/>
        <end position="527"/>
    </location>
</feature>
<dbReference type="AlphaFoldDB" id="I3LD34"/>
<gene>
    <name evidence="8 10" type="primary">MS4A14</name>
</gene>
<feature type="transmembrane region" description="Helical" evidence="7">
    <location>
        <begin position="154"/>
        <end position="180"/>
    </location>
</feature>
<feature type="region of interest" description="Disordered" evidence="6">
    <location>
        <begin position="716"/>
        <end position="740"/>
    </location>
</feature>
<dbReference type="RefSeq" id="XP_020938633.1">
    <property type="nucleotide sequence ID" value="XM_021082974.1"/>
</dbReference>
<feature type="compositionally biased region" description="Polar residues" evidence="6">
    <location>
        <begin position="797"/>
        <end position="811"/>
    </location>
</feature>
<feature type="transmembrane region" description="Helical" evidence="7">
    <location>
        <begin position="45"/>
        <end position="68"/>
    </location>
</feature>
<feature type="region of interest" description="Disordered" evidence="6">
    <location>
        <begin position="498"/>
        <end position="554"/>
    </location>
</feature>
<dbReference type="PANTHER" id="PTHR23320">
    <property type="entry name" value="MEMBRANE-SPANNING 4-DOMAINS SUBFAMILY A MS4A -RELATED"/>
    <property type="match status" value="1"/>
</dbReference>
<feature type="compositionally biased region" description="Polar residues" evidence="6">
    <location>
        <begin position="721"/>
        <end position="734"/>
    </location>
</feature>
<comment type="similarity">
    <text evidence="2">Belongs to the MS4A family.</text>
</comment>
<evidence type="ECO:0000313" key="9">
    <source>
        <dbReference type="Proteomes" id="UP000008227"/>
    </source>
</evidence>
<organism evidence="8 9">
    <name type="scientific">Sus scrofa</name>
    <name type="common">Pig</name>
    <dbReference type="NCBI Taxonomy" id="9823"/>
    <lineage>
        <taxon>Eukaryota</taxon>
        <taxon>Metazoa</taxon>
        <taxon>Chordata</taxon>
        <taxon>Craniata</taxon>
        <taxon>Vertebrata</taxon>
        <taxon>Euteleostomi</taxon>
        <taxon>Mammalia</taxon>
        <taxon>Eutheria</taxon>
        <taxon>Laurasiatheria</taxon>
        <taxon>Artiodactyla</taxon>
        <taxon>Suina</taxon>
        <taxon>Suidae</taxon>
        <taxon>Sus</taxon>
    </lineage>
</organism>
<dbReference type="PANTHER" id="PTHR23320:SF10">
    <property type="entry name" value="MEMBRANE-SPANNING 4-DOMAINS SUBFAMILY A MEMBER 14"/>
    <property type="match status" value="1"/>
</dbReference>
<keyword evidence="3 7" id="KW-0812">Transmembrane</keyword>
<dbReference type="KEGG" id="ssc:100620949"/>
<dbReference type="GeneID" id="100620949"/>
<feature type="compositionally biased region" description="Polar residues" evidence="6">
    <location>
        <begin position="834"/>
        <end position="843"/>
    </location>
</feature>
<dbReference type="Bgee" id="ENSSSCG00000022114">
    <property type="expression patterns" value="Expressed in testis and 1 other cell type or tissue"/>
</dbReference>
<proteinExistence type="inferred from homology"/>
<dbReference type="GeneTree" id="ENSGT00940000163132"/>
<dbReference type="GO" id="GO:0005886">
    <property type="term" value="C:plasma membrane"/>
    <property type="evidence" value="ECO:0000318"/>
    <property type="project" value="GO_Central"/>
</dbReference>
<evidence type="ECO:0000256" key="6">
    <source>
        <dbReference type="SAM" id="MobiDB-lite"/>
    </source>
</evidence>
<comment type="subcellular location">
    <subcellularLocation>
        <location evidence="1">Membrane</location>
        <topology evidence="1">Multi-pass membrane protein</topology>
    </subcellularLocation>
</comment>
<dbReference type="eggNOG" id="ENOG502S7I2">
    <property type="taxonomic scope" value="Eukaryota"/>
</dbReference>
<reference evidence="9" key="1">
    <citation type="submission" date="2009-11" db="EMBL/GenBank/DDBJ databases">
        <authorList>
            <consortium name="Porcine genome sequencing project"/>
        </authorList>
    </citation>
    <scope>NUCLEOTIDE SEQUENCE [LARGE SCALE GENOMIC DNA]</scope>
    <source>
        <strain evidence="9">Duroc</strain>
    </source>
</reference>
<feature type="compositionally biased region" description="Basic and acidic residues" evidence="6">
    <location>
        <begin position="535"/>
        <end position="550"/>
    </location>
</feature>
<feature type="compositionally biased region" description="Polar residues" evidence="6">
    <location>
        <begin position="887"/>
        <end position="896"/>
    </location>
</feature>
<dbReference type="GO" id="GO:0007166">
    <property type="term" value="P:cell surface receptor signaling pathway"/>
    <property type="evidence" value="ECO:0000318"/>
    <property type="project" value="GO_Central"/>
</dbReference>
<dbReference type="OrthoDB" id="9838243at2759"/>
<dbReference type="InParanoid" id="I3LD34"/>
<dbReference type="InterPro" id="IPR007237">
    <property type="entry name" value="CD20-like"/>
</dbReference>
<reference evidence="8" key="2">
    <citation type="journal article" date="2020" name="Gigascience">
        <title>An improved pig reference genome sequence to enable pig genetics and genomics research.</title>
        <authorList>
            <person name="Warr A."/>
            <person name="Affara N."/>
            <person name="Aken B."/>
            <person name="Beiki H."/>
            <person name="Bickhart D.M."/>
            <person name="Billis K."/>
            <person name="Chow W."/>
            <person name="Eory L."/>
            <person name="Finlayson H.A."/>
            <person name="Flicek P."/>
            <person name="Giron C.G."/>
            <person name="Griffin D.K."/>
            <person name="Hall R."/>
            <person name="Hannum G."/>
            <person name="Hourlier T."/>
            <person name="Howe K."/>
            <person name="Hume D.A."/>
            <person name="Izuogu O."/>
            <person name="Kim K."/>
            <person name="Koren S."/>
            <person name="Liu H."/>
            <person name="Manchanda N."/>
            <person name="Martin F.J."/>
            <person name="Nonneman D.J."/>
            <person name="O'Connor R.E."/>
            <person name="Phillippy A.M."/>
            <person name="Rohrer G.A."/>
            <person name="Rosen B.D."/>
            <person name="Rund L.A."/>
            <person name="Sargent C.A."/>
            <person name="Schook L.B."/>
            <person name="Schroeder S.G."/>
            <person name="Schwartz A.S."/>
            <person name="Skinner B.M."/>
            <person name="Talbot R."/>
            <person name="Tseng E."/>
            <person name="Tuggle C.K."/>
            <person name="Watson M."/>
            <person name="Smith T.P.L."/>
            <person name="Archibald A.L."/>
        </authorList>
    </citation>
    <scope>NUCLEOTIDE SEQUENCE [LARGE SCALE GENOMIC DNA]</scope>
    <source>
        <strain evidence="8">Duroc</strain>
    </source>
</reference>
<feature type="compositionally biased region" description="Polar residues" evidence="6">
    <location>
        <begin position="373"/>
        <end position="384"/>
    </location>
</feature>
<feature type="compositionally biased region" description="Basic and acidic residues" evidence="6">
    <location>
        <begin position="757"/>
        <end position="767"/>
    </location>
</feature>
<evidence type="ECO:0000313" key="8">
    <source>
        <dbReference type="Ensembl" id="ENSSSCP00000021962.3"/>
    </source>
</evidence>
<dbReference type="Proteomes" id="UP000008227">
    <property type="component" value="Chromosome 2"/>
</dbReference>
<feature type="region of interest" description="Disordered" evidence="6">
    <location>
        <begin position="373"/>
        <end position="404"/>
    </location>
</feature>
<dbReference type="STRING" id="9823.ENSSSCP00000021962"/>
<feature type="compositionally biased region" description="Polar residues" evidence="6">
    <location>
        <begin position="774"/>
        <end position="786"/>
    </location>
</feature>
<evidence type="ECO:0000313" key="10">
    <source>
        <dbReference type="VGNC" id="VGNC:90409"/>
    </source>
</evidence>
<dbReference type="VGNC" id="VGNC:90409">
    <property type="gene designation" value="MS4A14"/>
</dbReference>
<feature type="transmembrane region" description="Helical" evidence="7">
    <location>
        <begin position="75"/>
        <end position="96"/>
    </location>
</feature>
<evidence type="ECO:0000256" key="2">
    <source>
        <dbReference type="ARBA" id="ARBA00009565"/>
    </source>
</evidence>
<feature type="compositionally biased region" description="Basic and acidic residues" evidence="6">
    <location>
        <begin position="814"/>
        <end position="829"/>
    </location>
</feature>
<reference evidence="8" key="3">
    <citation type="submission" date="2025-08" db="UniProtKB">
        <authorList>
            <consortium name="Ensembl"/>
        </authorList>
    </citation>
    <scope>IDENTIFICATION</scope>
</reference>
<keyword evidence="4 7" id="KW-1133">Transmembrane helix</keyword>
<evidence type="ECO:0000256" key="7">
    <source>
        <dbReference type="SAM" id="Phobius"/>
    </source>
</evidence>
<feature type="region of interest" description="Disordered" evidence="6">
    <location>
        <begin position="753"/>
        <end position="855"/>
    </location>
</feature>
<dbReference type="HOGENOM" id="CLU_011793_0_0_1"/>
<feature type="transmembrane region" description="Helical" evidence="7">
    <location>
        <begin position="116"/>
        <end position="133"/>
    </location>
</feature>
<dbReference type="InterPro" id="IPR030417">
    <property type="entry name" value="MS4A"/>
</dbReference>
<feature type="compositionally biased region" description="Basic and acidic residues" evidence="6">
    <location>
        <begin position="897"/>
        <end position="906"/>
    </location>
</feature>
<dbReference type="Ensembl" id="ENSSSCT00000030463.4">
    <property type="protein sequence ID" value="ENSSSCP00000021962.3"/>
    <property type="gene ID" value="ENSSSCG00000022114.4"/>
</dbReference>
<reference evidence="8" key="4">
    <citation type="submission" date="2025-09" db="UniProtKB">
        <authorList>
            <consortium name="Ensembl"/>
        </authorList>
    </citation>
    <scope>IDENTIFICATION</scope>
</reference>
<dbReference type="Pfam" id="PF04103">
    <property type="entry name" value="CD20"/>
    <property type="match status" value="1"/>
</dbReference>
<dbReference type="CTD" id="84689"/>
<accession>I3LD34</accession>
<feature type="compositionally biased region" description="Polar residues" evidence="6">
    <location>
        <begin position="391"/>
        <end position="404"/>
    </location>
</feature>